<feature type="compositionally biased region" description="Polar residues" evidence="1">
    <location>
        <begin position="157"/>
        <end position="170"/>
    </location>
</feature>
<name>A0A518H381_9BACT</name>
<dbReference type="PANTHER" id="PTHR30093">
    <property type="entry name" value="GENERAL SECRETION PATHWAY PROTEIN G"/>
    <property type="match status" value="1"/>
</dbReference>
<organism evidence="4 5">
    <name type="scientific">Tautonia plasticadhaerens</name>
    <dbReference type="NCBI Taxonomy" id="2527974"/>
    <lineage>
        <taxon>Bacteria</taxon>
        <taxon>Pseudomonadati</taxon>
        <taxon>Planctomycetota</taxon>
        <taxon>Planctomycetia</taxon>
        <taxon>Isosphaerales</taxon>
        <taxon>Isosphaeraceae</taxon>
        <taxon>Tautonia</taxon>
    </lineage>
</organism>
<evidence type="ECO:0000256" key="1">
    <source>
        <dbReference type="SAM" id="MobiDB-lite"/>
    </source>
</evidence>
<evidence type="ECO:0000256" key="2">
    <source>
        <dbReference type="SAM" id="Phobius"/>
    </source>
</evidence>
<dbReference type="KEGG" id="tpla:ElP_31950"/>
<keyword evidence="5" id="KW-1185">Reference proteome</keyword>
<dbReference type="OrthoDB" id="255922at2"/>
<feature type="compositionally biased region" description="Pro residues" evidence="1">
    <location>
        <begin position="208"/>
        <end position="219"/>
    </location>
</feature>
<dbReference type="Proteomes" id="UP000317835">
    <property type="component" value="Chromosome"/>
</dbReference>
<dbReference type="AlphaFoldDB" id="A0A518H381"/>
<dbReference type="NCBIfam" id="TIGR02532">
    <property type="entry name" value="IV_pilin_GFxxxE"/>
    <property type="match status" value="1"/>
</dbReference>
<evidence type="ECO:0000313" key="5">
    <source>
        <dbReference type="Proteomes" id="UP000317835"/>
    </source>
</evidence>
<evidence type="ECO:0000313" key="4">
    <source>
        <dbReference type="EMBL" id="QDV35292.1"/>
    </source>
</evidence>
<feature type="domain" description="DUF1559" evidence="3">
    <location>
        <begin position="42"/>
        <end position="360"/>
    </location>
</feature>
<feature type="transmembrane region" description="Helical" evidence="2">
    <location>
        <begin position="20"/>
        <end position="41"/>
    </location>
</feature>
<dbReference type="Gene3D" id="3.30.700.10">
    <property type="entry name" value="Glycoprotein, Type 4 Pilin"/>
    <property type="match status" value="1"/>
</dbReference>
<keyword evidence="2" id="KW-0812">Transmembrane</keyword>
<proteinExistence type="predicted"/>
<dbReference type="PANTHER" id="PTHR30093:SF2">
    <property type="entry name" value="TYPE II SECRETION SYSTEM PROTEIN H"/>
    <property type="match status" value="1"/>
</dbReference>
<feature type="region of interest" description="Disordered" evidence="1">
    <location>
        <begin position="151"/>
        <end position="178"/>
    </location>
</feature>
<feature type="region of interest" description="Disordered" evidence="1">
    <location>
        <begin position="201"/>
        <end position="226"/>
    </location>
</feature>
<reference evidence="4 5" key="1">
    <citation type="submission" date="2019-02" db="EMBL/GenBank/DDBJ databases">
        <title>Deep-cultivation of Planctomycetes and their phenomic and genomic characterization uncovers novel biology.</title>
        <authorList>
            <person name="Wiegand S."/>
            <person name="Jogler M."/>
            <person name="Boedeker C."/>
            <person name="Pinto D."/>
            <person name="Vollmers J."/>
            <person name="Rivas-Marin E."/>
            <person name="Kohn T."/>
            <person name="Peeters S.H."/>
            <person name="Heuer A."/>
            <person name="Rast P."/>
            <person name="Oberbeckmann S."/>
            <person name="Bunk B."/>
            <person name="Jeske O."/>
            <person name="Meyerdierks A."/>
            <person name="Storesund J.E."/>
            <person name="Kallscheuer N."/>
            <person name="Luecker S."/>
            <person name="Lage O.M."/>
            <person name="Pohl T."/>
            <person name="Merkel B.J."/>
            <person name="Hornburger P."/>
            <person name="Mueller R.-W."/>
            <person name="Bruemmer F."/>
            <person name="Labrenz M."/>
            <person name="Spormann A.M."/>
            <person name="Op den Camp H."/>
            <person name="Overmann J."/>
            <person name="Amann R."/>
            <person name="Jetten M.S.M."/>
            <person name="Mascher T."/>
            <person name="Medema M.H."/>
            <person name="Devos D.P."/>
            <person name="Kaster A.-K."/>
            <person name="Ovreas L."/>
            <person name="Rohde M."/>
            <person name="Galperin M.Y."/>
            <person name="Jogler C."/>
        </authorList>
    </citation>
    <scope>NUCLEOTIDE SEQUENCE [LARGE SCALE GENOMIC DNA]</scope>
    <source>
        <strain evidence="4 5">ElP</strain>
    </source>
</reference>
<dbReference type="Pfam" id="PF07963">
    <property type="entry name" value="N_methyl"/>
    <property type="match status" value="1"/>
</dbReference>
<dbReference type="InterPro" id="IPR012902">
    <property type="entry name" value="N_methyl_site"/>
</dbReference>
<dbReference type="Pfam" id="PF07596">
    <property type="entry name" value="SBP_bac_10"/>
    <property type="match status" value="1"/>
</dbReference>
<dbReference type="SUPFAM" id="SSF54523">
    <property type="entry name" value="Pili subunits"/>
    <property type="match status" value="1"/>
</dbReference>
<evidence type="ECO:0000259" key="3">
    <source>
        <dbReference type="Pfam" id="PF07596"/>
    </source>
</evidence>
<dbReference type="InterPro" id="IPR027558">
    <property type="entry name" value="Pre_pil_HX9DG_C"/>
</dbReference>
<dbReference type="NCBIfam" id="TIGR04294">
    <property type="entry name" value="pre_pil_HX9DG"/>
    <property type="match status" value="1"/>
</dbReference>
<dbReference type="InterPro" id="IPR011453">
    <property type="entry name" value="DUF1559"/>
</dbReference>
<keyword evidence="2" id="KW-0472">Membrane</keyword>
<gene>
    <name evidence="4" type="primary">xcpT_15</name>
    <name evidence="4" type="ORF">ElP_31950</name>
</gene>
<keyword evidence="2" id="KW-1133">Transmembrane helix</keyword>
<dbReference type="EMBL" id="CP036426">
    <property type="protein sequence ID" value="QDV35292.1"/>
    <property type="molecule type" value="Genomic_DNA"/>
</dbReference>
<dbReference type="RefSeq" id="WP_145270798.1">
    <property type="nucleotide sequence ID" value="NZ_CP036426.1"/>
</dbReference>
<accession>A0A518H381</accession>
<dbReference type="InterPro" id="IPR045584">
    <property type="entry name" value="Pilin-like"/>
</dbReference>
<sequence>MRATLGEVRRGPRTTSAFTLIELLVVIAIIGVLIALLLPAVQSAREAARRAQCTNNLKQLGIALHNYHDTNGSFPLGGVSTSRSDWARESCLTWRALLLPHMEQGPLYAAINLSVNPRGGTNAYDAGAGFTMWMTVPATFLCPSDGENGGGFRPLGSATNATGQFTQSSPPIDRATGQPAQVVSVSNYAGSFGDNYAGGPLNGGLPWETPPTVTPPPGTPRFGHHGYWGTNRGLPDGFTLGAGKLRGFFDYGTAQVANIASTRDGTSNTIIVGEVLPEQTANSAFYVTNGGSAGTTVPMNWDSNSYPADAADCNQRWENATAPLGCRFSAAAKGFKSQHPGGANFLFADGSVKFLKETVNNVVYNALGSRNGGEVVSADQY</sequence>
<protein>
    <submittedName>
        <fullName evidence="4">Type II secretion system protein G</fullName>
    </submittedName>
</protein>